<dbReference type="PANTHER" id="PTHR22603:SF66">
    <property type="entry name" value="ETHANOLAMINE KINASE"/>
    <property type="match status" value="1"/>
</dbReference>
<dbReference type="Gene3D" id="3.90.550.10">
    <property type="entry name" value="Spore Coat Polysaccharide Biosynthesis Protein SpsA, Chain A"/>
    <property type="match status" value="1"/>
</dbReference>
<organism evidence="2 3">
    <name type="scientific">Anaerococcus hydrogenalis DSM 7454</name>
    <dbReference type="NCBI Taxonomy" id="561177"/>
    <lineage>
        <taxon>Bacteria</taxon>
        <taxon>Bacillati</taxon>
        <taxon>Bacillota</taxon>
        <taxon>Tissierellia</taxon>
        <taxon>Tissierellales</taxon>
        <taxon>Peptoniphilaceae</taxon>
        <taxon>Anaerococcus</taxon>
    </lineage>
</organism>
<name>B6WAF0_9FIRM</name>
<dbReference type="InterPro" id="IPR025877">
    <property type="entry name" value="MobA-like_NTP_Trfase"/>
</dbReference>
<dbReference type="Pfam" id="PF01633">
    <property type="entry name" value="Choline_kinase"/>
    <property type="match status" value="1"/>
</dbReference>
<dbReference type="Gene3D" id="3.90.1200.10">
    <property type="match status" value="1"/>
</dbReference>
<sequence length="612" mass="72105">MSFLLAIKFTNNQLYKFVKRKVLNCMNKNKMNILLFLSNNKFVSQRDLMERTGYSLGFVNKAINSLKDDKFLDDDFNISDKGQSLIDKNKPKRAIILAAGFGLRMVPINLDSPKALLEIKGEVMVERLIRQLHSVGISEIYIVVGFLKERFEYLIDEFGVRLIVNESYDLKNNLYSLDLISDKLDNAYIIPSDIWCRENPFRKNELYSWYMVSDKESTYSKIRVNRKNELVTIKDEDKGNSMVGISYFTKDIADKLKGNIDKLKKDNESYQMFWEEALFNFSNINIAARLVKASDFVEIDTYEDLRELDRESSNLKSDVIDLICKVFDVHKSDIKNISVLKKGMTNRSFLFSCKNKKYIMRVPGEGTDKLINRYEEAKVYKLLKGKNICDNIIYMDPENGYKITEFIENSRVCDPENMDDVSKCMEKLKEFHNLSLSIDHNFDIFDEINFYESLWNGKKSVYRDYQRVKKGVFSLKPFIEKNIGKKSLCHIDSVADNFLFTEDKSVKLIDWEYAGMQDPHIDIAMFCIYSMYDKEKIDQIIDIYFDNKCDFNTRLKIYAYISSCGLLWSNWCEYKRNLGVDFGEYSIKQYRYAKEYYRIVRKYIKEEEKMDV</sequence>
<gene>
    <name evidence="2" type="ORF">ANHYDRO_01578</name>
</gene>
<dbReference type="Proteomes" id="UP000005451">
    <property type="component" value="Unassembled WGS sequence"/>
</dbReference>
<reference evidence="2 3" key="2">
    <citation type="submission" date="2008-10" db="EMBL/GenBank/DDBJ databases">
        <title>Draft genome sequence of Anaerococcus hydrogenalis (DSM 7454).</title>
        <authorList>
            <person name="Sudarsanam P."/>
            <person name="Ley R."/>
            <person name="Guruge J."/>
            <person name="Turnbaugh P.J."/>
            <person name="Mahowald M."/>
            <person name="Liep D."/>
            <person name="Gordon J."/>
        </authorList>
    </citation>
    <scope>NUCLEOTIDE SEQUENCE [LARGE SCALE GENOMIC DNA]</scope>
    <source>
        <strain evidence="2 3">DSM 7454</strain>
    </source>
</reference>
<dbReference type="GO" id="GO:0004305">
    <property type="term" value="F:ethanolamine kinase activity"/>
    <property type="evidence" value="ECO:0007669"/>
    <property type="project" value="TreeGrafter"/>
</dbReference>
<dbReference type="STRING" id="561177.ANHYDRO_01578"/>
<dbReference type="GO" id="GO:0006646">
    <property type="term" value="P:phosphatidylethanolamine biosynthetic process"/>
    <property type="evidence" value="ECO:0007669"/>
    <property type="project" value="TreeGrafter"/>
</dbReference>
<dbReference type="SUPFAM" id="SSF56112">
    <property type="entry name" value="Protein kinase-like (PK-like)"/>
    <property type="match status" value="1"/>
</dbReference>
<comment type="caution">
    <text evidence="2">The sequence shown here is derived from an EMBL/GenBank/DDBJ whole genome shotgun (WGS) entry which is preliminary data.</text>
</comment>
<proteinExistence type="predicted"/>
<protein>
    <submittedName>
        <fullName evidence="2">Choline/ethanolamine kinase</fullName>
    </submittedName>
</protein>
<dbReference type="CDD" id="cd05151">
    <property type="entry name" value="ChoK-like"/>
    <property type="match status" value="1"/>
</dbReference>
<dbReference type="eggNOG" id="COG4750">
    <property type="taxonomic scope" value="Bacteria"/>
</dbReference>
<keyword evidence="2" id="KW-0808">Transferase</keyword>
<dbReference type="GO" id="GO:0005737">
    <property type="term" value="C:cytoplasm"/>
    <property type="evidence" value="ECO:0007669"/>
    <property type="project" value="TreeGrafter"/>
</dbReference>
<keyword evidence="2" id="KW-0418">Kinase</keyword>
<dbReference type="AlphaFoldDB" id="B6WAF0"/>
<dbReference type="SUPFAM" id="SSF53448">
    <property type="entry name" value="Nucleotide-diphospho-sugar transferases"/>
    <property type="match status" value="1"/>
</dbReference>
<dbReference type="eggNOG" id="COG0510">
    <property type="taxonomic scope" value="Bacteria"/>
</dbReference>
<dbReference type="InterPro" id="IPR029044">
    <property type="entry name" value="Nucleotide-diphossugar_trans"/>
</dbReference>
<feature type="domain" description="MobA-like NTP transferase" evidence="1">
    <location>
        <begin position="94"/>
        <end position="183"/>
    </location>
</feature>
<dbReference type="Gene3D" id="3.30.200.20">
    <property type="entry name" value="Phosphorylase Kinase, domain 1"/>
    <property type="match status" value="1"/>
</dbReference>
<dbReference type="PANTHER" id="PTHR22603">
    <property type="entry name" value="CHOLINE/ETHANOALAMINE KINASE"/>
    <property type="match status" value="1"/>
</dbReference>
<dbReference type="Pfam" id="PF13412">
    <property type="entry name" value="HTH_24"/>
    <property type="match status" value="1"/>
</dbReference>
<dbReference type="EMBL" id="ABXA01000041">
    <property type="protein sequence ID" value="EEB35590.1"/>
    <property type="molecule type" value="Genomic_DNA"/>
</dbReference>
<dbReference type="InterPro" id="IPR011009">
    <property type="entry name" value="Kinase-like_dom_sf"/>
</dbReference>
<evidence type="ECO:0000259" key="1">
    <source>
        <dbReference type="Pfam" id="PF12804"/>
    </source>
</evidence>
<reference evidence="2 3" key="1">
    <citation type="submission" date="2008-09" db="EMBL/GenBank/DDBJ databases">
        <authorList>
            <person name="Fulton L."/>
            <person name="Clifton S."/>
            <person name="Fulton B."/>
            <person name="Xu J."/>
            <person name="Minx P."/>
            <person name="Pepin K.H."/>
            <person name="Johnson M."/>
            <person name="Thiruvilangam P."/>
            <person name="Bhonagiri V."/>
            <person name="Nash W.E."/>
            <person name="Mardis E.R."/>
            <person name="Wilson R.K."/>
        </authorList>
    </citation>
    <scope>NUCLEOTIDE SEQUENCE [LARGE SCALE GENOMIC DNA]</scope>
    <source>
        <strain evidence="2 3">DSM 7454</strain>
    </source>
</reference>
<dbReference type="Pfam" id="PF12804">
    <property type="entry name" value="NTP_transf_3"/>
    <property type="match status" value="1"/>
</dbReference>
<evidence type="ECO:0000313" key="3">
    <source>
        <dbReference type="Proteomes" id="UP000005451"/>
    </source>
</evidence>
<dbReference type="GO" id="GO:0016779">
    <property type="term" value="F:nucleotidyltransferase activity"/>
    <property type="evidence" value="ECO:0007669"/>
    <property type="project" value="UniProtKB-ARBA"/>
</dbReference>
<accession>B6WAF0</accession>
<evidence type="ECO:0000313" key="2">
    <source>
        <dbReference type="EMBL" id="EEB35590.1"/>
    </source>
</evidence>